<evidence type="ECO:0000313" key="1">
    <source>
        <dbReference type="EMBL" id="KAK1430058.1"/>
    </source>
</evidence>
<comment type="caution">
    <text evidence="1">The sequence shown here is derived from an EMBL/GenBank/DDBJ whole genome shotgun (WGS) entry which is preliminary data.</text>
</comment>
<dbReference type="Gene3D" id="2.40.50.140">
    <property type="entry name" value="Nucleic acid-binding proteins"/>
    <property type="match status" value="2"/>
</dbReference>
<protein>
    <submittedName>
        <fullName evidence="1">Uncharacterized protein</fullName>
    </submittedName>
</protein>
<keyword evidence="2" id="KW-1185">Reference proteome</keyword>
<dbReference type="AlphaFoldDB" id="A0AAD8KZ29"/>
<dbReference type="EMBL" id="JAUHHV010000003">
    <property type="protein sequence ID" value="KAK1430058.1"/>
    <property type="molecule type" value="Genomic_DNA"/>
</dbReference>
<organism evidence="1 2">
    <name type="scientific">Tagetes erecta</name>
    <name type="common">African marigold</name>
    <dbReference type="NCBI Taxonomy" id="13708"/>
    <lineage>
        <taxon>Eukaryota</taxon>
        <taxon>Viridiplantae</taxon>
        <taxon>Streptophyta</taxon>
        <taxon>Embryophyta</taxon>
        <taxon>Tracheophyta</taxon>
        <taxon>Spermatophyta</taxon>
        <taxon>Magnoliopsida</taxon>
        <taxon>eudicotyledons</taxon>
        <taxon>Gunneridae</taxon>
        <taxon>Pentapetalae</taxon>
        <taxon>asterids</taxon>
        <taxon>campanulids</taxon>
        <taxon>Asterales</taxon>
        <taxon>Asteraceae</taxon>
        <taxon>Asteroideae</taxon>
        <taxon>Heliantheae alliance</taxon>
        <taxon>Tageteae</taxon>
        <taxon>Tagetes</taxon>
    </lineage>
</organism>
<dbReference type="InterPro" id="IPR012340">
    <property type="entry name" value="NA-bd_OB-fold"/>
</dbReference>
<accession>A0AAD8KZ29</accession>
<dbReference type="SUPFAM" id="SSF50249">
    <property type="entry name" value="Nucleic acid-binding proteins"/>
    <property type="match status" value="1"/>
</dbReference>
<evidence type="ECO:0000313" key="2">
    <source>
        <dbReference type="Proteomes" id="UP001229421"/>
    </source>
</evidence>
<gene>
    <name evidence="1" type="ORF">QVD17_12548</name>
</gene>
<name>A0AAD8KZ29_TARER</name>
<proteinExistence type="predicted"/>
<dbReference type="Proteomes" id="UP001229421">
    <property type="component" value="Unassembled WGS sequence"/>
</dbReference>
<sequence>MILMDLYMGSHLPSFDLLRSNAIPNDSVVDIIGHVFNYFAIGDHETAKTKKVKKKIRIQVHDLEGRLIFVTLWETFVVKMSKHLEKRKKGDTPVMILQTFNFGSDVGDNYSNYKLCPHPHKLFISGPTFVRKCDDFNGSLYGFSFTSFDLLRSNAIPNDSAVGLNLISEFKIQHVVSLTLMDRQARRFLRRTTKELIDKMLDDGTFDIVPEELTNLVGKKYIFKIDMSEFNINNKYKSFTIIKWTEDLTIISTIESTYAIEQGENSSSMIIGSSDLVSNQSKTMQNLTSLSTTDVTSLSLIESSTARTMSVNESFEKESAFTGVKCKLADSFDAEASPTTLGFNH</sequence>
<reference evidence="1" key="1">
    <citation type="journal article" date="2023" name="bioRxiv">
        <title>Improved chromosome-level genome assembly for marigold (Tagetes erecta).</title>
        <authorList>
            <person name="Jiang F."/>
            <person name="Yuan L."/>
            <person name="Wang S."/>
            <person name="Wang H."/>
            <person name="Xu D."/>
            <person name="Wang A."/>
            <person name="Fan W."/>
        </authorList>
    </citation>
    <scope>NUCLEOTIDE SEQUENCE</scope>
    <source>
        <strain evidence="1">WSJ</strain>
        <tissue evidence="1">Leaf</tissue>
    </source>
</reference>